<dbReference type="RefSeq" id="WP_066140287.1">
    <property type="nucleotide sequence ID" value="NZ_CBCSGM010000001.1"/>
</dbReference>
<dbReference type="InterPro" id="IPR051721">
    <property type="entry name" value="Biopterin_syn/organic_redct"/>
</dbReference>
<dbReference type="InterPro" id="IPR036291">
    <property type="entry name" value="NAD(P)-bd_dom_sf"/>
</dbReference>
<dbReference type="PANTHER" id="PTHR44085">
    <property type="entry name" value="SEPIAPTERIN REDUCTASE"/>
    <property type="match status" value="1"/>
</dbReference>
<evidence type="ECO:0000256" key="1">
    <source>
        <dbReference type="ARBA" id="ARBA00004496"/>
    </source>
</evidence>
<dbReference type="GO" id="GO:0005737">
    <property type="term" value="C:cytoplasm"/>
    <property type="evidence" value="ECO:0007669"/>
    <property type="project" value="UniProtKB-SubCell"/>
</dbReference>
<name>A0A2X4WBZ9_LEDLE</name>
<keyword evidence="4" id="KW-0521">NADP</keyword>
<dbReference type="GO" id="GO:0006729">
    <property type="term" value="P:tetrahydrobiopterin biosynthetic process"/>
    <property type="evidence" value="ECO:0007669"/>
    <property type="project" value="TreeGrafter"/>
</dbReference>
<sequence length="250" mass="27671">MNVYLITGASKGIGLALSKELMSENNVLICVARTTNEELLQLGKEKECHIVFLEYDLVNIEGLEELIKTMVAHLPANPHSITLINNAGVVDPIGRTENNKAEGINKSITLNLTAPMVLSSAFIKHVKDYPIQKKIINISSGAGRNPYTGWSSYCASKAGLDHYTRVVSQEQDGEINGVKIISIAPGIIDTGMQEKIRSVDEKDFELVGRFIDYKEQGQLSSPEFTAQKLKRIIESKTFNKLDPILDLREL</sequence>
<comment type="similarity">
    <text evidence="2">Belongs to the short-chain dehydrogenases/reductases (SDR) family.</text>
</comment>
<proteinExistence type="inferred from homology"/>
<keyword evidence="3" id="KW-0963">Cytoplasm</keyword>
<dbReference type="EC" id="1.1.1.-" evidence="6"/>
<evidence type="ECO:0000256" key="5">
    <source>
        <dbReference type="ARBA" id="ARBA00023002"/>
    </source>
</evidence>
<evidence type="ECO:0000256" key="3">
    <source>
        <dbReference type="ARBA" id="ARBA00022490"/>
    </source>
</evidence>
<keyword evidence="5 6" id="KW-0560">Oxidoreductase</keyword>
<dbReference type="PRINTS" id="PR00081">
    <property type="entry name" value="GDHRDH"/>
</dbReference>
<organism evidence="6 7">
    <name type="scientific">Lederbergia lenta</name>
    <name type="common">Bacillus lentus</name>
    <dbReference type="NCBI Taxonomy" id="1467"/>
    <lineage>
        <taxon>Bacteria</taxon>
        <taxon>Bacillati</taxon>
        <taxon>Bacillota</taxon>
        <taxon>Bacilli</taxon>
        <taxon>Bacillales</taxon>
        <taxon>Bacillaceae</taxon>
        <taxon>Lederbergia</taxon>
    </lineage>
</organism>
<dbReference type="SUPFAM" id="SSF51735">
    <property type="entry name" value="NAD(P)-binding Rossmann-fold domains"/>
    <property type="match status" value="1"/>
</dbReference>
<dbReference type="Pfam" id="PF00106">
    <property type="entry name" value="adh_short"/>
    <property type="match status" value="1"/>
</dbReference>
<evidence type="ECO:0000256" key="2">
    <source>
        <dbReference type="ARBA" id="ARBA00006484"/>
    </source>
</evidence>
<gene>
    <name evidence="6" type="primary">yueD</name>
    <name evidence="6" type="ORF">NCTC4824_02885</name>
</gene>
<dbReference type="STRING" id="1348624.GCA_001591545_01933"/>
<protein>
    <submittedName>
        <fullName evidence="6">Short chain dehydrogenase</fullName>
        <ecNumber evidence="6">1.1.1.-</ecNumber>
    </submittedName>
</protein>
<dbReference type="PANTHER" id="PTHR44085:SF2">
    <property type="entry name" value="SEPIAPTERIN REDUCTASE"/>
    <property type="match status" value="1"/>
</dbReference>
<dbReference type="PROSITE" id="PS00061">
    <property type="entry name" value="ADH_SHORT"/>
    <property type="match status" value="1"/>
</dbReference>
<evidence type="ECO:0000313" key="6">
    <source>
        <dbReference type="EMBL" id="SQI60691.1"/>
    </source>
</evidence>
<dbReference type="Gene3D" id="3.40.50.720">
    <property type="entry name" value="NAD(P)-binding Rossmann-like Domain"/>
    <property type="match status" value="1"/>
</dbReference>
<reference evidence="6 7" key="1">
    <citation type="submission" date="2018-06" db="EMBL/GenBank/DDBJ databases">
        <authorList>
            <consortium name="Pathogen Informatics"/>
            <person name="Doyle S."/>
        </authorList>
    </citation>
    <scope>NUCLEOTIDE SEQUENCE [LARGE SCALE GENOMIC DNA]</scope>
    <source>
        <strain evidence="6 7">NCTC4824</strain>
    </source>
</reference>
<dbReference type="InterPro" id="IPR002347">
    <property type="entry name" value="SDR_fam"/>
</dbReference>
<dbReference type="AlphaFoldDB" id="A0A2X4WBZ9"/>
<dbReference type="KEGG" id="blen:NCTC4824_02885"/>
<accession>A0A2X4WBZ9</accession>
<evidence type="ECO:0000313" key="7">
    <source>
        <dbReference type="Proteomes" id="UP000249134"/>
    </source>
</evidence>
<keyword evidence="7" id="KW-1185">Reference proteome</keyword>
<evidence type="ECO:0000256" key="4">
    <source>
        <dbReference type="ARBA" id="ARBA00022857"/>
    </source>
</evidence>
<dbReference type="InterPro" id="IPR020904">
    <property type="entry name" value="Sc_DH/Rdtase_CS"/>
</dbReference>
<dbReference type="Proteomes" id="UP000249134">
    <property type="component" value="Chromosome 1"/>
</dbReference>
<dbReference type="EMBL" id="LS483476">
    <property type="protein sequence ID" value="SQI60691.1"/>
    <property type="molecule type" value="Genomic_DNA"/>
</dbReference>
<comment type="subcellular location">
    <subcellularLocation>
        <location evidence="1">Cytoplasm</location>
    </subcellularLocation>
</comment>
<dbReference type="GO" id="GO:0004757">
    <property type="term" value="F:sepiapterin reductase (NADP+) activity"/>
    <property type="evidence" value="ECO:0007669"/>
    <property type="project" value="TreeGrafter"/>
</dbReference>
<dbReference type="NCBIfam" id="NF005381">
    <property type="entry name" value="PRK06924.1"/>
    <property type="match status" value="1"/>
</dbReference>